<keyword evidence="1" id="KW-0378">Hydrolase</keyword>
<evidence type="ECO:0000313" key="8">
    <source>
        <dbReference type="Proteomes" id="UP000680866"/>
    </source>
</evidence>
<dbReference type="Pfam" id="PF00553">
    <property type="entry name" value="CBM_2"/>
    <property type="match status" value="1"/>
</dbReference>
<dbReference type="RefSeq" id="WP_212819452.1">
    <property type="nucleotide sequence ID" value="NZ_AP023359.1"/>
</dbReference>
<name>A0A810N9H0_9ACTN</name>
<accession>A0A810N9H0</accession>
<dbReference type="InterPro" id="IPR012291">
    <property type="entry name" value="CBM2_carb-bd_dom_sf"/>
</dbReference>
<dbReference type="SUPFAM" id="SSF52266">
    <property type="entry name" value="SGNH hydrolase"/>
    <property type="match status" value="1"/>
</dbReference>
<evidence type="ECO:0000256" key="3">
    <source>
        <dbReference type="ARBA" id="ARBA00023326"/>
    </source>
</evidence>
<dbReference type="InterPro" id="IPR013830">
    <property type="entry name" value="SGNH_hydro"/>
</dbReference>
<evidence type="ECO:0000256" key="4">
    <source>
        <dbReference type="SAM" id="MobiDB-lite"/>
    </source>
</evidence>
<dbReference type="GO" id="GO:0000272">
    <property type="term" value="P:polysaccharide catabolic process"/>
    <property type="evidence" value="ECO:0007669"/>
    <property type="project" value="UniProtKB-KW"/>
</dbReference>
<dbReference type="PROSITE" id="PS00561">
    <property type="entry name" value="CBM2_A"/>
    <property type="match status" value="1"/>
</dbReference>
<keyword evidence="3" id="KW-0624">Polysaccharide degradation</keyword>
<proteinExistence type="predicted"/>
<dbReference type="Gene3D" id="3.40.50.1110">
    <property type="entry name" value="SGNH hydrolase"/>
    <property type="match status" value="1"/>
</dbReference>
<dbReference type="SUPFAM" id="SSF49384">
    <property type="entry name" value="Carbohydrate-binding domain"/>
    <property type="match status" value="1"/>
</dbReference>
<feature type="compositionally biased region" description="Pro residues" evidence="4">
    <location>
        <begin position="259"/>
        <end position="289"/>
    </location>
</feature>
<dbReference type="InterPro" id="IPR001919">
    <property type="entry name" value="CBD2"/>
</dbReference>
<feature type="signal peptide" evidence="5">
    <location>
        <begin position="1"/>
        <end position="27"/>
    </location>
</feature>
<dbReference type="Proteomes" id="UP000680866">
    <property type="component" value="Chromosome"/>
</dbReference>
<feature type="region of interest" description="Disordered" evidence="4">
    <location>
        <begin position="254"/>
        <end position="290"/>
    </location>
</feature>
<sequence length="388" mass="39646">MLRRPTRRTIPAAVATALGLLAATVTAALPAVAGTADPRSAPGTAALAAAATPTRVMPLGDSITGSPGCWRAMLWNSLQSTGHTDVDFVGTLGPQGCGVPYDGDNEGHGGALVTTVANQNQLPNWLSATRPDIVLMHFGTNDAWSNVSPATIVAAYDKLVDQMRASNPAMTVLVAQIIPMAPPTCGECGQRVVALNAAIPAWAAAKSTAGSPVVVVDQWTGFNTATDTYDGVHPNAAGDRRIADRWLPALTAALDGVTPTPPPTTPPPTTPPPTTPPPTTPPPTTPPPVGGCTATHRIVNQWQGGFQAEVTVRNAGTTPTNGWTVRFGYSGTEQVTQAWNATVTQTGPTVTARNVAWNGSLTAGTSVTFGYLGAGTPAATPAATCTSP</sequence>
<dbReference type="EMBL" id="AP023359">
    <property type="protein sequence ID" value="BCJ69887.1"/>
    <property type="molecule type" value="Genomic_DNA"/>
</dbReference>
<keyword evidence="2" id="KW-0326">Glycosidase</keyword>
<dbReference type="GO" id="GO:0004622">
    <property type="term" value="F:phosphatidylcholine lysophospholipase activity"/>
    <property type="evidence" value="ECO:0007669"/>
    <property type="project" value="TreeGrafter"/>
</dbReference>
<dbReference type="GO" id="GO:0030247">
    <property type="term" value="F:polysaccharide binding"/>
    <property type="evidence" value="ECO:0007669"/>
    <property type="project" value="UniProtKB-UniRule"/>
</dbReference>
<organism evidence="7 8">
    <name type="scientific">Polymorphospora rubra</name>
    <dbReference type="NCBI Taxonomy" id="338584"/>
    <lineage>
        <taxon>Bacteria</taxon>
        <taxon>Bacillati</taxon>
        <taxon>Actinomycetota</taxon>
        <taxon>Actinomycetes</taxon>
        <taxon>Micromonosporales</taxon>
        <taxon>Micromonosporaceae</taxon>
        <taxon>Polymorphospora</taxon>
    </lineage>
</organism>
<dbReference type="InterPro" id="IPR036514">
    <property type="entry name" value="SGNH_hydro_sf"/>
</dbReference>
<keyword evidence="8" id="KW-1185">Reference proteome</keyword>
<dbReference type="InterPro" id="IPR051532">
    <property type="entry name" value="Ester_Hydrolysis_Enzymes"/>
</dbReference>
<evidence type="ECO:0000313" key="7">
    <source>
        <dbReference type="EMBL" id="BCJ69887.1"/>
    </source>
</evidence>
<keyword evidence="5" id="KW-0732">Signal</keyword>
<dbReference type="SMART" id="SM00637">
    <property type="entry name" value="CBD_II"/>
    <property type="match status" value="1"/>
</dbReference>
<dbReference type="PANTHER" id="PTHR30383:SF2">
    <property type="entry name" value="CELLULOSE-BINDING PROTEIN"/>
    <property type="match status" value="1"/>
</dbReference>
<dbReference type="InterPro" id="IPR018366">
    <property type="entry name" value="CBM2_CS"/>
</dbReference>
<dbReference type="CDD" id="cd01833">
    <property type="entry name" value="XynB_like"/>
    <property type="match status" value="1"/>
</dbReference>
<dbReference type="AlphaFoldDB" id="A0A810N9H0"/>
<evidence type="ECO:0000259" key="6">
    <source>
        <dbReference type="PROSITE" id="PS51173"/>
    </source>
</evidence>
<dbReference type="Gene3D" id="2.60.40.290">
    <property type="match status" value="1"/>
</dbReference>
<dbReference type="Pfam" id="PF13472">
    <property type="entry name" value="Lipase_GDSL_2"/>
    <property type="match status" value="1"/>
</dbReference>
<protein>
    <recommendedName>
        <fullName evidence="6">CBM2 domain-containing protein</fullName>
    </recommendedName>
</protein>
<dbReference type="PROSITE" id="PS51173">
    <property type="entry name" value="CBM2"/>
    <property type="match status" value="1"/>
</dbReference>
<dbReference type="PANTHER" id="PTHR30383">
    <property type="entry name" value="THIOESTERASE 1/PROTEASE 1/LYSOPHOSPHOLIPASE L1"/>
    <property type="match status" value="1"/>
</dbReference>
<dbReference type="KEGG" id="pry:Prubr_69080"/>
<dbReference type="InterPro" id="IPR008965">
    <property type="entry name" value="CBM2/CBM3_carb-bd_dom_sf"/>
</dbReference>
<evidence type="ECO:0000256" key="5">
    <source>
        <dbReference type="SAM" id="SignalP"/>
    </source>
</evidence>
<evidence type="ECO:0000256" key="2">
    <source>
        <dbReference type="ARBA" id="ARBA00023295"/>
    </source>
</evidence>
<evidence type="ECO:0000256" key="1">
    <source>
        <dbReference type="ARBA" id="ARBA00022801"/>
    </source>
</evidence>
<feature type="chain" id="PRO_5039336662" description="CBM2 domain-containing protein" evidence="5">
    <location>
        <begin position="28"/>
        <end position="388"/>
    </location>
</feature>
<keyword evidence="3" id="KW-0119">Carbohydrate metabolism</keyword>
<reference evidence="7" key="1">
    <citation type="submission" date="2020-08" db="EMBL/GenBank/DDBJ databases">
        <title>Whole genome shotgun sequence of Polymorphospora rubra NBRC 101157.</title>
        <authorList>
            <person name="Komaki H."/>
            <person name="Tamura T."/>
        </authorList>
    </citation>
    <scope>NUCLEOTIDE SEQUENCE</scope>
    <source>
        <strain evidence="7">NBRC 101157</strain>
    </source>
</reference>
<feature type="domain" description="CBM2" evidence="6">
    <location>
        <begin position="285"/>
        <end position="388"/>
    </location>
</feature>
<gene>
    <name evidence="7" type="ORF">Prubr_69080</name>
</gene>
<dbReference type="GO" id="GO:0004553">
    <property type="term" value="F:hydrolase activity, hydrolyzing O-glycosyl compounds"/>
    <property type="evidence" value="ECO:0007669"/>
    <property type="project" value="InterPro"/>
</dbReference>